<dbReference type="GO" id="GO:0005509">
    <property type="term" value="F:calcium ion binding"/>
    <property type="evidence" value="ECO:0007669"/>
    <property type="project" value="UniProtKB-UniRule"/>
</dbReference>
<reference evidence="8" key="1">
    <citation type="journal article" date="2016" name="Nat. Genet.">
        <title>A high-quality carrot genome assembly provides new insights into carotenoid accumulation and asterid genome evolution.</title>
        <authorList>
            <person name="Iorizzo M."/>
            <person name="Ellison S."/>
            <person name="Senalik D."/>
            <person name="Zeng P."/>
            <person name="Satapoomin P."/>
            <person name="Huang J."/>
            <person name="Bowman M."/>
            <person name="Iovene M."/>
            <person name="Sanseverino W."/>
            <person name="Cavagnaro P."/>
            <person name="Yildiz M."/>
            <person name="Macko-Podgorni A."/>
            <person name="Moranska E."/>
            <person name="Grzebelus E."/>
            <person name="Grzebelus D."/>
            <person name="Ashrafi H."/>
            <person name="Zheng Z."/>
            <person name="Cheng S."/>
            <person name="Spooner D."/>
            <person name="Van Deynze A."/>
            <person name="Simon P."/>
        </authorList>
    </citation>
    <scope>NUCLEOTIDE SEQUENCE [LARGE SCALE GENOMIC DNA]</scope>
    <source>
        <tissue evidence="8">Leaf</tissue>
    </source>
</reference>
<feature type="transmembrane region" description="Helical" evidence="6">
    <location>
        <begin position="21"/>
        <end position="41"/>
    </location>
</feature>
<dbReference type="InterPro" id="IPR002048">
    <property type="entry name" value="EF_hand_dom"/>
</dbReference>
<dbReference type="PROSITE" id="PS00018">
    <property type="entry name" value="EF_HAND_1"/>
    <property type="match status" value="1"/>
</dbReference>
<feature type="domain" description="EF-hand" evidence="7">
    <location>
        <begin position="111"/>
        <end position="146"/>
    </location>
</feature>
<feature type="region of interest" description="Disordered" evidence="5">
    <location>
        <begin position="241"/>
        <end position="264"/>
    </location>
</feature>
<dbReference type="InterPro" id="IPR008226">
    <property type="entry name" value="Mini3_fam"/>
</dbReference>
<dbReference type="GO" id="GO:0016020">
    <property type="term" value="C:membrane"/>
    <property type="evidence" value="ECO:0007669"/>
    <property type="project" value="UniProtKB-SubCell"/>
</dbReference>
<dbReference type="CDD" id="cd00051">
    <property type="entry name" value="EFh"/>
    <property type="match status" value="1"/>
</dbReference>
<gene>
    <name evidence="8" type="ORF">DCAR_022713</name>
</gene>
<dbReference type="Gramene" id="KZM89924">
    <property type="protein sequence ID" value="KZM89924"/>
    <property type="gene ID" value="DCAR_022713"/>
</dbReference>
<dbReference type="InterPro" id="IPR036389">
    <property type="entry name" value="RNase_III_sf"/>
</dbReference>
<dbReference type="STRING" id="79200.A0A164V7F0"/>
<dbReference type="InterPro" id="IPR018247">
    <property type="entry name" value="EF_Hand_1_Ca_BS"/>
</dbReference>
<dbReference type="Gene3D" id="1.10.238.10">
    <property type="entry name" value="EF-hand"/>
    <property type="match status" value="1"/>
</dbReference>
<comment type="similarity">
    <text evidence="3 4">Belongs to the calcineurin regulatory subunit family.</text>
</comment>
<dbReference type="InterPro" id="IPR000999">
    <property type="entry name" value="RNase_III_dom"/>
</dbReference>
<dbReference type="GO" id="GO:0019900">
    <property type="term" value="F:kinase binding"/>
    <property type="evidence" value="ECO:0007669"/>
    <property type="project" value="UniProtKB-UniRule"/>
</dbReference>
<dbReference type="SUPFAM" id="SSF69065">
    <property type="entry name" value="RNase III domain-like"/>
    <property type="match status" value="1"/>
</dbReference>
<dbReference type="PANTHER" id="PTHR23056">
    <property type="entry name" value="CALCINEURIN B"/>
    <property type="match status" value="1"/>
</dbReference>
<feature type="compositionally biased region" description="Polar residues" evidence="5">
    <location>
        <begin position="241"/>
        <end position="250"/>
    </location>
</feature>
<evidence type="ECO:0000259" key="7">
    <source>
        <dbReference type="PROSITE" id="PS50222"/>
    </source>
</evidence>
<dbReference type="GO" id="GO:0019722">
    <property type="term" value="P:calcium-mediated signaling"/>
    <property type="evidence" value="ECO:0007669"/>
    <property type="project" value="UniProtKB-UniRule"/>
</dbReference>
<dbReference type="Gene3D" id="1.10.1520.10">
    <property type="entry name" value="Ribonuclease III domain"/>
    <property type="match status" value="1"/>
</dbReference>
<dbReference type="SUPFAM" id="SSF47473">
    <property type="entry name" value="EF-hand"/>
    <property type="match status" value="1"/>
</dbReference>
<dbReference type="Pfam" id="PF13202">
    <property type="entry name" value="EF-hand_5"/>
    <property type="match status" value="2"/>
</dbReference>
<feature type="domain" description="EF-hand" evidence="7">
    <location>
        <begin position="171"/>
        <end position="200"/>
    </location>
</feature>
<evidence type="ECO:0000256" key="3">
    <source>
        <dbReference type="ARBA" id="ARBA00023774"/>
    </source>
</evidence>
<evidence type="ECO:0000256" key="1">
    <source>
        <dbReference type="ARBA" id="ARBA00022737"/>
    </source>
</evidence>
<keyword evidence="1 4" id="KW-0677">Repeat</keyword>
<keyword evidence="4 6" id="KW-0472">Membrane</keyword>
<evidence type="ECO:0000313" key="8">
    <source>
        <dbReference type="EMBL" id="KZM89924.1"/>
    </source>
</evidence>
<keyword evidence="6" id="KW-0812">Transmembrane</keyword>
<dbReference type="Pfam" id="PF00636">
    <property type="entry name" value="Ribonuclease_3"/>
    <property type="match status" value="1"/>
</dbReference>
<dbReference type="GO" id="GO:0006396">
    <property type="term" value="P:RNA processing"/>
    <property type="evidence" value="ECO:0007669"/>
    <property type="project" value="InterPro"/>
</dbReference>
<protein>
    <recommendedName>
        <fullName evidence="4">Calcineurin B-like protein</fullName>
    </recommendedName>
</protein>
<proteinExistence type="inferred from homology"/>
<keyword evidence="2 4" id="KW-0106">Calcium</keyword>
<evidence type="ECO:0000256" key="5">
    <source>
        <dbReference type="SAM" id="MobiDB-lite"/>
    </source>
</evidence>
<dbReference type="InterPro" id="IPR045198">
    <property type="entry name" value="CNBL1-10"/>
</dbReference>
<accession>A0A164V7F0</accession>
<comment type="subunit">
    <text evidence="4">Homodimer. Interacts with CIPK.</text>
</comment>
<dbReference type="InterPro" id="IPR011992">
    <property type="entry name" value="EF-hand-dom_pair"/>
</dbReference>
<keyword evidence="6" id="KW-1133">Transmembrane helix</keyword>
<dbReference type="HAMAP" id="MF_01468">
    <property type="entry name" value="RNase_Mini_III"/>
    <property type="match status" value="1"/>
</dbReference>
<organism evidence="8">
    <name type="scientific">Daucus carota subsp. sativus</name>
    <name type="common">Carrot</name>
    <dbReference type="NCBI Taxonomy" id="79200"/>
    <lineage>
        <taxon>Eukaryota</taxon>
        <taxon>Viridiplantae</taxon>
        <taxon>Streptophyta</taxon>
        <taxon>Embryophyta</taxon>
        <taxon>Tracheophyta</taxon>
        <taxon>Spermatophyta</taxon>
        <taxon>Magnoliopsida</taxon>
        <taxon>eudicotyledons</taxon>
        <taxon>Gunneridae</taxon>
        <taxon>Pentapetalae</taxon>
        <taxon>asterids</taxon>
        <taxon>campanulids</taxon>
        <taxon>Apiales</taxon>
        <taxon>Apiaceae</taxon>
        <taxon>Apioideae</taxon>
        <taxon>Scandiceae</taxon>
        <taxon>Daucinae</taxon>
        <taxon>Daucus</taxon>
        <taxon>Daucus sect. Daucus</taxon>
    </lineage>
</organism>
<comment type="subcellular location">
    <subcellularLocation>
        <location evidence="4">Membrane</location>
    </subcellularLocation>
</comment>
<dbReference type="GO" id="GO:0004525">
    <property type="term" value="F:ribonuclease III activity"/>
    <property type="evidence" value="ECO:0007669"/>
    <property type="project" value="InterPro"/>
</dbReference>
<comment type="function">
    <text evidence="4">Acts as a calcium sensor. CBL proteins interact with CIPK serine-threonine protein kinases. Binding of a CBL protein to the regulatory NAF domain of a CIPK protein lead to the activation of the kinase in a calcium-dependent manner.</text>
</comment>
<sequence>MNSSKSSSTWGSSSFTIGEKICAVFIPFVALCEALVCNLAACFHLKPSSSPAQPILYTFNDIVRLSQETPFTVNEVEALRELFKKLSSSIIDDGLIHKEELQLALFNSSAGKNIFLDKVFDLFDEKQNGVIEFEEFVHVLGVFHPAASITEKIEFAFRLYDLRQTGFIEREETFEDADADKDGKISKEEWKSFAVRHPTLLKNMTLPHLKEIRFANMLLQYPMVSLNVRAYSSSSLDTKTHQRLSYTPHRTTPKLPNTPLPSPPAITTTTFKSDIVISSPKQGDVRGTTCMGYETWLPAPPKVDNPRSIYNAASLAFIGDCIYELYARRHFLFPPLNIEEYNDRVMAVVRCEAQDAMLRKLLNDKVLSEEEIDIIRWGKNIGSAAKTRTKKRAGVAVYNRASSFETLIGYLYLTNTKRLQEVMLKLGFVADGPPT</sequence>
<evidence type="ECO:0000256" key="4">
    <source>
        <dbReference type="RuleBase" id="RU369080"/>
    </source>
</evidence>
<dbReference type="PANTHER" id="PTHR23056:SF149">
    <property type="entry name" value="CALCINEURIN B-LIKE PROTEIN"/>
    <property type="match status" value="1"/>
</dbReference>
<dbReference type="SMART" id="SM00054">
    <property type="entry name" value="EFh"/>
    <property type="match status" value="2"/>
</dbReference>
<evidence type="ECO:0000256" key="6">
    <source>
        <dbReference type="SAM" id="Phobius"/>
    </source>
</evidence>
<name>A0A164V7F0_DAUCS</name>
<comment type="caution">
    <text evidence="8">The sequence shown here is derived from an EMBL/GenBank/DDBJ whole genome shotgun (WGS) entry which is preliminary data.</text>
</comment>
<dbReference type="SMART" id="SM00535">
    <property type="entry name" value="RIBOc"/>
    <property type="match status" value="1"/>
</dbReference>
<dbReference type="EMBL" id="LNRQ01000006">
    <property type="protein sequence ID" value="KZM89924.1"/>
    <property type="molecule type" value="Genomic_DNA"/>
</dbReference>
<keyword evidence="4" id="KW-0479">Metal-binding</keyword>
<evidence type="ECO:0000256" key="2">
    <source>
        <dbReference type="ARBA" id="ARBA00022837"/>
    </source>
</evidence>
<dbReference type="CDD" id="cd00593">
    <property type="entry name" value="RIBOc"/>
    <property type="match status" value="1"/>
</dbReference>
<dbReference type="PROSITE" id="PS50222">
    <property type="entry name" value="EF_HAND_2"/>
    <property type="match status" value="2"/>
</dbReference>
<dbReference type="AlphaFoldDB" id="A0A164V7F0"/>